<proteinExistence type="predicted"/>
<dbReference type="PROSITE" id="PS51257">
    <property type="entry name" value="PROKAR_LIPOPROTEIN"/>
    <property type="match status" value="1"/>
</dbReference>
<evidence type="ECO:0008006" key="3">
    <source>
        <dbReference type="Google" id="ProtNLM"/>
    </source>
</evidence>
<dbReference type="STRING" id="28091.SAMEA3174300_01230"/>
<dbReference type="EMBL" id="LR134533">
    <property type="protein sequence ID" value="VEJ50274.1"/>
    <property type="molecule type" value="Genomic_DNA"/>
</dbReference>
<dbReference type="Proteomes" id="UP000272771">
    <property type="component" value="Chromosome"/>
</dbReference>
<dbReference type="RefSeq" id="WP_004282815.1">
    <property type="nucleotide sequence ID" value="NZ_CAUJRG010000004.1"/>
</dbReference>
<gene>
    <name evidence="1" type="ORF">NCTC12742_00607</name>
</gene>
<organism evidence="1 2">
    <name type="scientific">Neisseria weaveri</name>
    <dbReference type="NCBI Taxonomy" id="28091"/>
    <lineage>
        <taxon>Bacteria</taxon>
        <taxon>Pseudomonadati</taxon>
        <taxon>Pseudomonadota</taxon>
        <taxon>Betaproteobacteria</taxon>
        <taxon>Neisseriales</taxon>
        <taxon>Neisseriaceae</taxon>
        <taxon>Neisseria</taxon>
    </lineage>
</organism>
<sequence length="41" mass="4394">MRKILFLAAVLSSLALTGCDAKDACLDQGGSYNETTKQCEK</sequence>
<dbReference type="AlphaFoldDB" id="A0A3S5C9V2"/>
<accession>A0A3S5C9V2</accession>
<protein>
    <recommendedName>
        <fullName evidence="3">Lipoprotein</fullName>
    </recommendedName>
</protein>
<evidence type="ECO:0000313" key="2">
    <source>
        <dbReference type="Proteomes" id="UP000272771"/>
    </source>
</evidence>
<name>A0A3S5C9V2_9NEIS</name>
<reference evidence="1 2" key="1">
    <citation type="submission" date="2018-12" db="EMBL/GenBank/DDBJ databases">
        <authorList>
            <consortium name="Pathogen Informatics"/>
        </authorList>
    </citation>
    <scope>NUCLEOTIDE SEQUENCE [LARGE SCALE GENOMIC DNA]</scope>
    <source>
        <strain evidence="1 2">NCTC12742</strain>
    </source>
</reference>
<keyword evidence="2" id="KW-1185">Reference proteome</keyword>
<evidence type="ECO:0000313" key="1">
    <source>
        <dbReference type="EMBL" id="VEJ50274.1"/>
    </source>
</evidence>